<keyword evidence="1" id="KW-0479">Metal-binding</keyword>
<keyword evidence="3" id="KW-0472">Membrane</keyword>
<gene>
    <name evidence="5" type="ORF">LPB3_07585</name>
</gene>
<dbReference type="Proteomes" id="UP000092584">
    <property type="component" value="Unassembled WGS sequence"/>
</dbReference>
<dbReference type="RefSeq" id="WP_065318993.1">
    <property type="nucleotide sequence ID" value="NZ_CP017477.1"/>
</dbReference>
<dbReference type="SUPFAM" id="SSF56300">
    <property type="entry name" value="Metallo-dependent phosphatases"/>
    <property type="match status" value="1"/>
</dbReference>
<dbReference type="GO" id="GO:0008758">
    <property type="term" value="F:UDP-2,3-diacylglucosamine hydrolase activity"/>
    <property type="evidence" value="ECO:0007669"/>
    <property type="project" value="TreeGrafter"/>
</dbReference>
<dbReference type="EMBL" id="LSFM01000022">
    <property type="protein sequence ID" value="OBY64244.1"/>
    <property type="molecule type" value="Genomic_DNA"/>
</dbReference>
<evidence type="ECO:0000313" key="6">
    <source>
        <dbReference type="Proteomes" id="UP000092584"/>
    </source>
</evidence>
<evidence type="ECO:0000256" key="1">
    <source>
        <dbReference type="ARBA" id="ARBA00022723"/>
    </source>
</evidence>
<dbReference type="CDD" id="cd07385">
    <property type="entry name" value="MPP_YkuE_C"/>
    <property type="match status" value="1"/>
</dbReference>
<feature type="transmembrane region" description="Helical" evidence="3">
    <location>
        <begin position="115"/>
        <end position="137"/>
    </location>
</feature>
<protein>
    <submittedName>
        <fullName evidence="5">Phosphohydrolase</fullName>
    </submittedName>
</protein>
<dbReference type="InterPro" id="IPR004843">
    <property type="entry name" value="Calcineurin-like_PHP"/>
</dbReference>
<dbReference type="GO" id="GO:0046872">
    <property type="term" value="F:metal ion binding"/>
    <property type="evidence" value="ECO:0007669"/>
    <property type="project" value="UniProtKB-KW"/>
</dbReference>
<feature type="domain" description="Calcineurin-like phosphoesterase" evidence="4">
    <location>
        <begin position="162"/>
        <end position="344"/>
    </location>
</feature>
<feature type="transmembrane region" description="Helical" evidence="3">
    <location>
        <begin position="42"/>
        <end position="63"/>
    </location>
</feature>
<dbReference type="GO" id="GO:0016020">
    <property type="term" value="C:membrane"/>
    <property type="evidence" value="ECO:0007669"/>
    <property type="project" value="GOC"/>
</dbReference>
<keyword evidence="6" id="KW-1185">Reference proteome</keyword>
<reference evidence="6" key="1">
    <citation type="submission" date="2016-02" db="EMBL/GenBank/DDBJ databases">
        <authorList>
            <person name="Shin S.-K."/>
            <person name="Yi H."/>
            <person name="Kim E."/>
        </authorList>
    </citation>
    <scope>NUCLEOTIDE SEQUENCE [LARGE SCALE GENOMIC DNA]</scope>
    <source>
        <strain evidence="6">LPB0003</strain>
    </source>
</reference>
<evidence type="ECO:0000256" key="2">
    <source>
        <dbReference type="ARBA" id="ARBA00022801"/>
    </source>
</evidence>
<dbReference type="OrthoDB" id="9780884at2"/>
<evidence type="ECO:0000259" key="4">
    <source>
        <dbReference type="Pfam" id="PF00149"/>
    </source>
</evidence>
<accession>A0A1B8TXF1</accession>
<keyword evidence="3" id="KW-1133">Transmembrane helix</keyword>
<feature type="transmembrane region" description="Helical" evidence="3">
    <location>
        <begin position="7"/>
        <end position="27"/>
    </location>
</feature>
<proteinExistence type="predicted"/>
<dbReference type="Pfam" id="PF00149">
    <property type="entry name" value="Metallophos"/>
    <property type="match status" value="1"/>
</dbReference>
<dbReference type="STRING" id="1774273.LPB03_04910"/>
<dbReference type="InterPro" id="IPR029052">
    <property type="entry name" value="Metallo-depent_PP-like"/>
</dbReference>
<name>A0A1B8TXF1_9FLAO</name>
<feature type="transmembrane region" description="Helical" evidence="3">
    <location>
        <begin position="75"/>
        <end position="103"/>
    </location>
</feature>
<keyword evidence="2 5" id="KW-0378">Hydrolase</keyword>
<keyword evidence="3" id="KW-0812">Transmembrane</keyword>
<evidence type="ECO:0000313" key="5">
    <source>
        <dbReference type="EMBL" id="OBY64244.1"/>
    </source>
</evidence>
<dbReference type="PANTHER" id="PTHR31302:SF31">
    <property type="entry name" value="PHOSPHODIESTERASE YAEI"/>
    <property type="match status" value="1"/>
</dbReference>
<sequence length="405" mass="47043">MKSYSFFTIILLCIAILIVDIFAFYWLQTITQFIISDILRNIIYILFWTFTLGLITAILIIKLRLDNINPTKKQLLISSFYGLAISSFIPKLIFVIIISILHFTNYLLSETASLIFVPLVGLFSGFLPFFVILYGIFKSLYHFKIHTHKLHFNKLPKSFSGLKIVQISDIHIGSFNNQFSILNNAIEKINSLNPDYIFFTGDLVNNYAWELIGWERIFNKLKAKKGKYSVLGNHDYGDYSEWDSKEKKKENFEKIKQFYTDIGFKLLMNEATVIEDKKNNKIAIIGVENWGKPPFKQYGNLQKALQKVQEIPFKILLSHDPSHWAEKVIDKTSISLTLSGHTHGMQAGFQFKNFQWSPIKLKYKHWAGLYKHNNQILYVNRGLGWLGFPGRLGMRPEITLFEILN</sequence>
<comment type="caution">
    <text evidence="5">The sequence shown here is derived from an EMBL/GenBank/DDBJ whole genome shotgun (WGS) entry which is preliminary data.</text>
</comment>
<dbReference type="InterPro" id="IPR051158">
    <property type="entry name" value="Metallophosphoesterase_sf"/>
</dbReference>
<dbReference type="KEGG" id="pob:LPB03_04910"/>
<dbReference type="Gene3D" id="3.60.21.10">
    <property type="match status" value="1"/>
</dbReference>
<evidence type="ECO:0000256" key="3">
    <source>
        <dbReference type="SAM" id="Phobius"/>
    </source>
</evidence>
<dbReference type="GO" id="GO:0009245">
    <property type="term" value="P:lipid A biosynthetic process"/>
    <property type="evidence" value="ECO:0007669"/>
    <property type="project" value="TreeGrafter"/>
</dbReference>
<dbReference type="PANTHER" id="PTHR31302">
    <property type="entry name" value="TRANSMEMBRANE PROTEIN WITH METALLOPHOSPHOESTERASE DOMAIN-RELATED"/>
    <property type="match status" value="1"/>
</dbReference>
<organism evidence="5 6">
    <name type="scientific">Polaribacter vadi</name>
    <dbReference type="NCBI Taxonomy" id="1774273"/>
    <lineage>
        <taxon>Bacteria</taxon>
        <taxon>Pseudomonadati</taxon>
        <taxon>Bacteroidota</taxon>
        <taxon>Flavobacteriia</taxon>
        <taxon>Flavobacteriales</taxon>
        <taxon>Flavobacteriaceae</taxon>
    </lineage>
</organism>
<dbReference type="AlphaFoldDB" id="A0A1B8TXF1"/>